<protein>
    <submittedName>
        <fullName evidence="2">YbaK/EbsC family protein</fullName>
    </submittedName>
</protein>
<evidence type="ECO:0000313" key="2">
    <source>
        <dbReference type="EMBL" id="GAA4399233.1"/>
    </source>
</evidence>
<dbReference type="EMBL" id="BAABFR010000068">
    <property type="protein sequence ID" value="GAA4399233.1"/>
    <property type="molecule type" value="Genomic_DNA"/>
</dbReference>
<sequence length="164" mass="16625">MPDPAAAPFDFSARTREVIAALAAAGHPNTVQRTDSAPTATAAAAALGCAVGAITNSLVFMADAAPLLVLSSGAHRVDTAGLAARLGRTRIKRATPEQVRVASGQVIGGVSPVGHPAPLETVIDESLRDYPTLYAAAGEHDAIFATTFDALVALTGARVVQTAE</sequence>
<dbReference type="InterPro" id="IPR007214">
    <property type="entry name" value="YbaK/aa-tRNA-synth-assoc-dom"/>
</dbReference>
<dbReference type="Gene3D" id="3.90.960.10">
    <property type="entry name" value="YbaK/aminoacyl-tRNA synthetase-associated domain"/>
    <property type="match status" value="1"/>
</dbReference>
<dbReference type="SUPFAM" id="SSF55826">
    <property type="entry name" value="YbaK/ProRS associated domain"/>
    <property type="match status" value="1"/>
</dbReference>
<dbReference type="CDD" id="cd04333">
    <property type="entry name" value="ProX_deacylase"/>
    <property type="match status" value="1"/>
</dbReference>
<dbReference type="PANTHER" id="PTHR30411">
    <property type="entry name" value="CYTOPLASMIC PROTEIN"/>
    <property type="match status" value="1"/>
</dbReference>
<organism evidence="2 3">
    <name type="scientific">Tsukamurella soli</name>
    <dbReference type="NCBI Taxonomy" id="644556"/>
    <lineage>
        <taxon>Bacteria</taxon>
        <taxon>Bacillati</taxon>
        <taxon>Actinomycetota</taxon>
        <taxon>Actinomycetes</taxon>
        <taxon>Mycobacteriales</taxon>
        <taxon>Tsukamurellaceae</taxon>
        <taxon>Tsukamurella</taxon>
    </lineage>
</organism>
<name>A0ABP8K1N0_9ACTN</name>
<dbReference type="InterPro" id="IPR036754">
    <property type="entry name" value="YbaK/aa-tRNA-synt-asso_dom_sf"/>
</dbReference>
<dbReference type="RefSeq" id="WP_344998609.1">
    <property type="nucleotide sequence ID" value="NZ_BAABFR010000068.1"/>
</dbReference>
<feature type="domain" description="YbaK/aminoacyl-tRNA synthetase-associated" evidence="1">
    <location>
        <begin position="36"/>
        <end position="152"/>
    </location>
</feature>
<evidence type="ECO:0000313" key="3">
    <source>
        <dbReference type="Proteomes" id="UP001500635"/>
    </source>
</evidence>
<gene>
    <name evidence="2" type="ORF">GCM10023147_36300</name>
</gene>
<keyword evidence="3" id="KW-1185">Reference proteome</keyword>
<proteinExistence type="predicted"/>
<dbReference type="Pfam" id="PF04073">
    <property type="entry name" value="tRNA_edit"/>
    <property type="match status" value="1"/>
</dbReference>
<dbReference type="PANTHER" id="PTHR30411:SF1">
    <property type="entry name" value="CYTOPLASMIC PROTEIN"/>
    <property type="match status" value="1"/>
</dbReference>
<reference evidence="3" key="1">
    <citation type="journal article" date="2019" name="Int. J. Syst. Evol. Microbiol.">
        <title>The Global Catalogue of Microorganisms (GCM) 10K type strain sequencing project: providing services to taxonomists for standard genome sequencing and annotation.</title>
        <authorList>
            <consortium name="The Broad Institute Genomics Platform"/>
            <consortium name="The Broad Institute Genome Sequencing Center for Infectious Disease"/>
            <person name="Wu L."/>
            <person name="Ma J."/>
        </authorList>
    </citation>
    <scope>NUCLEOTIDE SEQUENCE [LARGE SCALE GENOMIC DNA]</scope>
    <source>
        <strain evidence="3">JCM 17688</strain>
    </source>
</reference>
<dbReference type="Proteomes" id="UP001500635">
    <property type="component" value="Unassembled WGS sequence"/>
</dbReference>
<accession>A0ABP8K1N0</accession>
<evidence type="ECO:0000259" key="1">
    <source>
        <dbReference type="Pfam" id="PF04073"/>
    </source>
</evidence>
<comment type="caution">
    <text evidence="2">The sequence shown here is derived from an EMBL/GenBank/DDBJ whole genome shotgun (WGS) entry which is preliminary data.</text>
</comment>